<evidence type="ECO:0000313" key="7">
    <source>
        <dbReference type="Proteomes" id="UP001221898"/>
    </source>
</evidence>
<evidence type="ECO:0000256" key="1">
    <source>
        <dbReference type="ARBA" id="ARBA00004141"/>
    </source>
</evidence>
<dbReference type="AlphaFoldDB" id="A0AAD7T7N3"/>
<evidence type="ECO:0000313" key="6">
    <source>
        <dbReference type="EMBL" id="KAJ8415832.1"/>
    </source>
</evidence>
<feature type="transmembrane region" description="Helical" evidence="5">
    <location>
        <begin position="81"/>
        <end position="100"/>
    </location>
</feature>
<accession>A0AAD7T7N3</accession>
<evidence type="ECO:0000256" key="4">
    <source>
        <dbReference type="ARBA" id="ARBA00023136"/>
    </source>
</evidence>
<protein>
    <submittedName>
        <fullName evidence="6">Uncharacterized protein</fullName>
    </submittedName>
</protein>
<feature type="transmembrane region" description="Helical" evidence="5">
    <location>
        <begin position="151"/>
        <end position="171"/>
    </location>
</feature>
<comment type="subcellular location">
    <subcellularLocation>
        <location evidence="1">Membrane</location>
        <topology evidence="1">Multi-pass membrane protein</topology>
    </subcellularLocation>
</comment>
<keyword evidence="3 5" id="KW-1133">Transmembrane helix</keyword>
<reference evidence="6" key="1">
    <citation type="journal article" date="2023" name="Science">
        <title>Genome structures resolve the early diversification of teleost fishes.</title>
        <authorList>
            <person name="Parey E."/>
            <person name="Louis A."/>
            <person name="Montfort J."/>
            <person name="Bouchez O."/>
            <person name="Roques C."/>
            <person name="Iampietro C."/>
            <person name="Lluch J."/>
            <person name="Castinel A."/>
            <person name="Donnadieu C."/>
            <person name="Desvignes T."/>
            <person name="Floi Bucao C."/>
            <person name="Jouanno E."/>
            <person name="Wen M."/>
            <person name="Mejri S."/>
            <person name="Dirks R."/>
            <person name="Jansen H."/>
            <person name="Henkel C."/>
            <person name="Chen W.J."/>
            <person name="Zahm M."/>
            <person name="Cabau C."/>
            <person name="Klopp C."/>
            <person name="Thompson A.W."/>
            <person name="Robinson-Rechavi M."/>
            <person name="Braasch I."/>
            <person name="Lecointre G."/>
            <person name="Bobe J."/>
            <person name="Postlethwait J.H."/>
            <person name="Berthelot C."/>
            <person name="Roest Crollius H."/>
            <person name="Guiguen Y."/>
        </authorList>
    </citation>
    <scope>NUCLEOTIDE SEQUENCE</scope>
    <source>
        <strain evidence="6">NC1722</strain>
    </source>
</reference>
<evidence type="ECO:0000256" key="2">
    <source>
        <dbReference type="ARBA" id="ARBA00022692"/>
    </source>
</evidence>
<keyword evidence="7" id="KW-1185">Reference proteome</keyword>
<organism evidence="6 7">
    <name type="scientific">Aldrovandia affinis</name>
    <dbReference type="NCBI Taxonomy" id="143900"/>
    <lineage>
        <taxon>Eukaryota</taxon>
        <taxon>Metazoa</taxon>
        <taxon>Chordata</taxon>
        <taxon>Craniata</taxon>
        <taxon>Vertebrata</taxon>
        <taxon>Euteleostomi</taxon>
        <taxon>Actinopterygii</taxon>
        <taxon>Neopterygii</taxon>
        <taxon>Teleostei</taxon>
        <taxon>Notacanthiformes</taxon>
        <taxon>Halosauridae</taxon>
        <taxon>Aldrovandia</taxon>
    </lineage>
</organism>
<comment type="caution">
    <text evidence="6">The sequence shown here is derived from an EMBL/GenBank/DDBJ whole genome shotgun (WGS) entry which is preliminary data.</text>
</comment>
<dbReference type="InterPro" id="IPR007237">
    <property type="entry name" value="CD20-like"/>
</dbReference>
<keyword evidence="2 5" id="KW-0812">Transmembrane</keyword>
<name>A0AAD7T7N3_9TELE</name>
<dbReference type="Pfam" id="PF04103">
    <property type="entry name" value="CD20"/>
    <property type="match status" value="1"/>
</dbReference>
<feature type="transmembrane region" description="Helical" evidence="5">
    <location>
        <begin position="107"/>
        <end position="131"/>
    </location>
</feature>
<keyword evidence="4 5" id="KW-0472">Membrane</keyword>
<evidence type="ECO:0000256" key="5">
    <source>
        <dbReference type="SAM" id="Phobius"/>
    </source>
</evidence>
<dbReference type="EMBL" id="JAINUG010000008">
    <property type="protein sequence ID" value="KAJ8415832.1"/>
    <property type="molecule type" value="Genomic_DNA"/>
</dbReference>
<evidence type="ECO:0000256" key="3">
    <source>
        <dbReference type="ARBA" id="ARBA00022989"/>
    </source>
</evidence>
<dbReference type="Proteomes" id="UP001221898">
    <property type="component" value="Unassembled WGS sequence"/>
</dbReference>
<proteinExistence type="predicted"/>
<feature type="transmembrane region" description="Helical" evidence="5">
    <location>
        <begin position="48"/>
        <end position="69"/>
    </location>
</feature>
<gene>
    <name evidence="6" type="ORF">AAFF_G00403890</name>
</gene>
<dbReference type="GO" id="GO:0016020">
    <property type="term" value="C:membrane"/>
    <property type="evidence" value="ECO:0007669"/>
    <property type="project" value="UniProtKB-SubCell"/>
</dbReference>
<sequence length="182" mass="19800">MACASIDIIEQEEVEDGARSPIIREYCATELLPEKKLPLHNLLQKQPAAMGVIQIVSGITSFGLGVVLATRTSPLTLTVLFRVPIFTGLLFIILGMLSAVLHKYSRLLPICFAVNIGCLCVGGVGIVLLIIDLGLENIIVQHTEKAVQVKALILCVTVLEMSVAAVLLFYLRKELHSTRKLP</sequence>